<dbReference type="AlphaFoldDB" id="A0AAD7F5X9"/>
<organism evidence="1 2">
    <name type="scientific">Roridomyces roridus</name>
    <dbReference type="NCBI Taxonomy" id="1738132"/>
    <lineage>
        <taxon>Eukaryota</taxon>
        <taxon>Fungi</taxon>
        <taxon>Dikarya</taxon>
        <taxon>Basidiomycota</taxon>
        <taxon>Agaricomycotina</taxon>
        <taxon>Agaricomycetes</taxon>
        <taxon>Agaricomycetidae</taxon>
        <taxon>Agaricales</taxon>
        <taxon>Marasmiineae</taxon>
        <taxon>Mycenaceae</taxon>
        <taxon>Roridomyces</taxon>
    </lineage>
</organism>
<keyword evidence="2" id="KW-1185">Reference proteome</keyword>
<evidence type="ECO:0000313" key="1">
    <source>
        <dbReference type="EMBL" id="KAJ7603733.1"/>
    </source>
</evidence>
<protein>
    <submittedName>
        <fullName evidence="1">Uncharacterized protein</fullName>
    </submittedName>
</protein>
<reference evidence="1" key="1">
    <citation type="submission" date="2023-03" db="EMBL/GenBank/DDBJ databases">
        <title>Massive genome expansion in bonnet fungi (Mycena s.s.) driven by repeated elements and novel gene families across ecological guilds.</title>
        <authorList>
            <consortium name="Lawrence Berkeley National Laboratory"/>
            <person name="Harder C.B."/>
            <person name="Miyauchi S."/>
            <person name="Viragh M."/>
            <person name="Kuo A."/>
            <person name="Thoen E."/>
            <person name="Andreopoulos B."/>
            <person name="Lu D."/>
            <person name="Skrede I."/>
            <person name="Drula E."/>
            <person name="Henrissat B."/>
            <person name="Morin E."/>
            <person name="Kohler A."/>
            <person name="Barry K."/>
            <person name="LaButti K."/>
            <person name="Morin E."/>
            <person name="Salamov A."/>
            <person name="Lipzen A."/>
            <person name="Mereny Z."/>
            <person name="Hegedus B."/>
            <person name="Baldrian P."/>
            <person name="Stursova M."/>
            <person name="Weitz H."/>
            <person name="Taylor A."/>
            <person name="Grigoriev I.V."/>
            <person name="Nagy L.G."/>
            <person name="Martin F."/>
            <person name="Kauserud H."/>
        </authorList>
    </citation>
    <scope>NUCLEOTIDE SEQUENCE</scope>
    <source>
        <strain evidence="1">9284</strain>
    </source>
</reference>
<dbReference type="EMBL" id="JARKIF010000125">
    <property type="protein sequence ID" value="KAJ7603733.1"/>
    <property type="molecule type" value="Genomic_DNA"/>
</dbReference>
<dbReference type="Proteomes" id="UP001221142">
    <property type="component" value="Unassembled WGS sequence"/>
</dbReference>
<feature type="non-terminal residue" evidence="1">
    <location>
        <position position="1"/>
    </location>
</feature>
<accession>A0AAD7F5X9</accession>
<proteinExistence type="predicted"/>
<name>A0AAD7F5X9_9AGAR</name>
<gene>
    <name evidence="1" type="ORF">FB45DRAFT_701851</name>
</gene>
<feature type="non-terminal residue" evidence="1">
    <location>
        <position position="180"/>
    </location>
</feature>
<evidence type="ECO:0000313" key="2">
    <source>
        <dbReference type="Proteomes" id="UP001221142"/>
    </source>
</evidence>
<comment type="caution">
    <text evidence="1">The sequence shown here is derived from an EMBL/GenBank/DDBJ whole genome shotgun (WGS) entry which is preliminary data.</text>
</comment>
<sequence length="180" mass="20004">RGMPLYLPGPGENLPQEYQRHGVSIGDVGSLTPHGDFDFFFNIYLPADDPVNAIGTPENFFPLTPRYASADTRLRKYSAEDYVSTPPSVVKLDTRPPPIFAFDCCGPQGAVLTIPLGSRVEELANLENMLRFARENAESWYQYANGARGRRLTNGSLYLVTGWEKALVWGRASFQDLSAQ</sequence>